<feature type="transmembrane region" description="Helical" evidence="2">
    <location>
        <begin position="51"/>
        <end position="80"/>
    </location>
</feature>
<name>A0A4R5KYB0_9MICC</name>
<dbReference type="EMBL" id="SMRU01000003">
    <property type="protein sequence ID" value="TDG01090.1"/>
    <property type="molecule type" value="Genomic_DNA"/>
</dbReference>
<reference evidence="3 4" key="1">
    <citation type="submission" date="2019-03" db="EMBL/GenBank/DDBJ databases">
        <title>Whole genome sequence of Arthrobacter sp JH1-1.</title>
        <authorList>
            <person name="Trinh H.N."/>
        </authorList>
    </citation>
    <scope>NUCLEOTIDE SEQUENCE [LARGE SCALE GENOMIC DNA]</scope>
    <source>
        <strain evidence="3 4">JH1-1</strain>
    </source>
</reference>
<dbReference type="InterPro" id="IPR009937">
    <property type="entry name" value="Phage_holin_3_6"/>
</dbReference>
<keyword evidence="1" id="KW-0175">Coiled coil</keyword>
<protein>
    <submittedName>
        <fullName evidence="3">Phage holin family protein</fullName>
    </submittedName>
</protein>
<organism evidence="3 4">
    <name type="scientific">Arthrobacter terricola</name>
    <dbReference type="NCBI Taxonomy" id="2547396"/>
    <lineage>
        <taxon>Bacteria</taxon>
        <taxon>Bacillati</taxon>
        <taxon>Actinomycetota</taxon>
        <taxon>Actinomycetes</taxon>
        <taxon>Micrococcales</taxon>
        <taxon>Micrococcaceae</taxon>
        <taxon>Arthrobacter</taxon>
    </lineage>
</organism>
<keyword evidence="2" id="KW-0812">Transmembrane</keyword>
<keyword evidence="2" id="KW-1133">Transmembrane helix</keyword>
<evidence type="ECO:0000313" key="3">
    <source>
        <dbReference type="EMBL" id="TDG01090.1"/>
    </source>
</evidence>
<feature type="coiled-coil region" evidence="1">
    <location>
        <begin position="158"/>
        <end position="211"/>
    </location>
</feature>
<feature type="transmembrane region" description="Helical" evidence="2">
    <location>
        <begin position="86"/>
        <end position="109"/>
    </location>
</feature>
<dbReference type="OrthoDB" id="4943943at2"/>
<accession>A0A4R5KYB0</accession>
<sequence>MSGRHSGRAGQRPGISALPDTLKLAARLAPRQLNDEISLAKIELAGKGKQLGVAGAFVGVALVFVGLLVIALVVAAILGLATVMPAWLAALVVAAAFLLIVLIGSLIGLRGFKKAMPVLPEQTVRGVKHDLGILKEGSSFDASVLDPSSDAYKAAQAAKAAKAQMAKAEKAAKDAARKAEQPPAPSEAELLRRLKQRREHLASVRDQLNVELDVKTQGKALLDAAEHKLDDGRRFASKTFADLSAKVPAGLTERLIARWKEIFLFAASATVATVGLRKLFKK</sequence>
<dbReference type="AlphaFoldDB" id="A0A4R5KYB0"/>
<keyword evidence="2" id="KW-0472">Membrane</keyword>
<gene>
    <name evidence="3" type="ORF">E1809_03435</name>
</gene>
<evidence type="ECO:0000256" key="2">
    <source>
        <dbReference type="SAM" id="Phobius"/>
    </source>
</evidence>
<evidence type="ECO:0000313" key="4">
    <source>
        <dbReference type="Proteomes" id="UP000295511"/>
    </source>
</evidence>
<comment type="caution">
    <text evidence="3">The sequence shown here is derived from an EMBL/GenBank/DDBJ whole genome shotgun (WGS) entry which is preliminary data.</text>
</comment>
<dbReference type="Pfam" id="PF07332">
    <property type="entry name" value="Phage_holin_3_6"/>
    <property type="match status" value="1"/>
</dbReference>
<dbReference type="Proteomes" id="UP000295511">
    <property type="component" value="Unassembled WGS sequence"/>
</dbReference>
<evidence type="ECO:0000256" key="1">
    <source>
        <dbReference type="SAM" id="Coils"/>
    </source>
</evidence>
<keyword evidence="4" id="KW-1185">Reference proteome</keyword>
<proteinExistence type="predicted"/>
<dbReference type="RefSeq" id="WP_133202830.1">
    <property type="nucleotide sequence ID" value="NZ_SMRU01000003.1"/>
</dbReference>